<dbReference type="GO" id="GO:0015937">
    <property type="term" value="P:coenzyme A biosynthetic process"/>
    <property type="evidence" value="ECO:0007669"/>
    <property type="project" value="UniProtKB-UniRule"/>
</dbReference>
<evidence type="ECO:0000256" key="4">
    <source>
        <dbReference type="ARBA" id="ARBA00022741"/>
    </source>
</evidence>
<evidence type="ECO:0000256" key="3">
    <source>
        <dbReference type="ARBA" id="ARBA00022679"/>
    </source>
</evidence>
<dbReference type="PATRIC" id="fig|423471.3.peg.1935"/>
<comment type="function">
    <text evidence="8">Catalyzes the phosphorylation of the 3'-hydroxyl group of dephosphocoenzyme A to form coenzyme A.</text>
</comment>
<comment type="similarity">
    <text evidence="1 8">Belongs to the CoaE family.</text>
</comment>
<evidence type="ECO:0000256" key="7">
    <source>
        <dbReference type="ARBA" id="ARBA00022993"/>
    </source>
</evidence>
<dbReference type="GO" id="GO:0004140">
    <property type="term" value="F:dephospho-CoA kinase activity"/>
    <property type="evidence" value="ECO:0007669"/>
    <property type="project" value="UniProtKB-UniRule"/>
</dbReference>
<dbReference type="RefSeq" id="WP_007310377.1">
    <property type="nucleotide sequence ID" value="NZ_AESD01000320.1"/>
</dbReference>
<sequence length="206" mass="23867">MNEHARRIIGLTGGISTGKTTVSRYLTTVCHIRVLDADIYAREAVEGNSPILQTIKQRYGTEICLNNGELDRKKLGNIIFNNSREKTWLESQIHPYVRQRFKEDIFKYEETIIVLDIPLLFESKLTHLVTEIWVVYCSYEQQLERLMSRNNLTKQEAIARIKSQLPLEEKIQKADLVLDNSSTIEALHQQIEKALNIPEYGTTLYD</sequence>
<dbReference type="Proteomes" id="UP000003477">
    <property type="component" value="Unassembled WGS sequence"/>
</dbReference>
<comment type="pathway">
    <text evidence="8">Cofactor biosynthesis; coenzyme A biosynthesis; CoA from (R)-pantothenate: step 5/5.</text>
</comment>
<name>G5J3I8_CROWT</name>
<dbReference type="GeneID" id="88765789"/>
<dbReference type="SUPFAM" id="SSF52540">
    <property type="entry name" value="P-loop containing nucleoside triphosphate hydrolases"/>
    <property type="match status" value="1"/>
</dbReference>
<evidence type="ECO:0000256" key="8">
    <source>
        <dbReference type="HAMAP-Rule" id="MF_00376"/>
    </source>
</evidence>
<keyword evidence="2 8" id="KW-0963">Cytoplasm</keyword>
<dbReference type="PANTHER" id="PTHR10695:SF46">
    <property type="entry name" value="BIFUNCTIONAL COENZYME A SYNTHASE-RELATED"/>
    <property type="match status" value="1"/>
</dbReference>
<comment type="caution">
    <text evidence="10">The sequence shown here is derived from an EMBL/GenBank/DDBJ whole genome shotgun (WGS) entry which is preliminary data.</text>
</comment>
<dbReference type="EC" id="2.7.1.24" evidence="8 9"/>
<dbReference type="GO" id="GO:0005737">
    <property type="term" value="C:cytoplasm"/>
    <property type="evidence" value="ECO:0007669"/>
    <property type="project" value="UniProtKB-SubCell"/>
</dbReference>
<evidence type="ECO:0000256" key="2">
    <source>
        <dbReference type="ARBA" id="ARBA00022490"/>
    </source>
</evidence>
<organism evidence="10 11">
    <name type="scientific">Crocosphaera watsonii WH 0003</name>
    <dbReference type="NCBI Taxonomy" id="423471"/>
    <lineage>
        <taxon>Bacteria</taxon>
        <taxon>Bacillati</taxon>
        <taxon>Cyanobacteriota</taxon>
        <taxon>Cyanophyceae</taxon>
        <taxon>Oscillatoriophycideae</taxon>
        <taxon>Chroococcales</taxon>
        <taxon>Aphanothecaceae</taxon>
        <taxon>Crocosphaera</taxon>
    </lineage>
</organism>
<dbReference type="FunFam" id="3.40.50.300:FF:000991">
    <property type="entry name" value="Dephospho-CoA kinase"/>
    <property type="match status" value="1"/>
</dbReference>
<dbReference type="AlphaFoldDB" id="G5J3I8"/>
<evidence type="ECO:0000256" key="6">
    <source>
        <dbReference type="ARBA" id="ARBA00022840"/>
    </source>
</evidence>
<accession>G5J3I8</accession>
<evidence type="ECO:0000313" key="10">
    <source>
        <dbReference type="EMBL" id="EHJ13251.1"/>
    </source>
</evidence>
<keyword evidence="3 8" id="KW-0808">Transferase</keyword>
<feature type="binding site" evidence="8">
    <location>
        <begin position="16"/>
        <end position="21"/>
    </location>
    <ligand>
        <name>ATP</name>
        <dbReference type="ChEBI" id="CHEBI:30616"/>
    </ligand>
</feature>
<dbReference type="PROSITE" id="PS51219">
    <property type="entry name" value="DPCK"/>
    <property type="match status" value="1"/>
</dbReference>
<evidence type="ECO:0000256" key="5">
    <source>
        <dbReference type="ARBA" id="ARBA00022777"/>
    </source>
</evidence>
<protein>
    <recommendedName>
        <fullName evidence="8 9">Dephospho-CoA kinase</fullName>
        <ecNumber evidence="8 9">2.7.1.24</ecNumber>
    </recommendedName>
    <alternativeName>
        <fullName evidence="8">Dephosphocoenzyme A kinase</fullName>
    </alternativeName>
</protein>
<dbReference type="PANTHER" id="PTHR10695">
    <property type="entry name" value="DEPHOSPHO-COA KINASE-RELATED"/>
    <property type="match status" value="1"/>
</dbReference>
<dbReference type="EMBL" id="AESD01000320">
    <property type="protein sequence ID" value="EHJ13251.1"/>
    <property type="molecule type" value="Genomic_DNA"/>
</dbReference>
<dbReference type="NCBIfam" id="TIGR00152">
    <property type="entry name" value="dephospho-CoA kinase"/>
    <property type="match status" value="1"/>
</dbReference>
<keyword evidence="4 8" id="KW-0547">Nucleotide-binding</keyword>
<dbReference type="UniPathway" id="UPA00241">
    <property type="reaction ID" value="UER00356"/>
</dbReference>
<evidence type="ECO:0000256" key="9">
    <source>
        <dbReference type="NCBIfam" id="TIGR00152"/>
    </source>
</evidence>
<dbReference type="GO" id="GO:0005524">
    <property type="term" value="F:ATP binding"/>
    <property type="evidence" value="ECO:0007669"/>
    <property type="project" value="UniProtKB-UniRule"/>
</dbReference>
<keyword evidence="7 8" id="KW-0173">Coenzyme A biosynthesis</keyword>
<dbReference type="InterPro" id="IPR001977">
    <property type="entry name" value="Depp_CoAkinase"/>
</dbReference>
<gene>
    <name evidence="8" type="primary">coaE</name>
    <name evidence="10" type="ORF">CWATWH0003_2064</name>
</gene>
<evidence type="ECO:0000313" key="11">
    <source>
        <dbReference type="Proteomes" id="UP000003477"/>
    </source>
</evidence>
<dbReference type="HAMAP" id="MF_00376">
    <property type="entry name" value="Dephospho_CoA_kinase"/>
    <property type="match status" value="1"/>
</dbReference>
<dbReference type="Gene3D" id="3.40.50.300">
    <property type="entry name" value="P-loop containing nucleotide triphosphate hydrolases"/>
    <property type="match status" value="1"/>
</dbReference>
<keyword evidence="6 8" id="KW-0067">ATP-binding</keyword>
<dbReference type="InterPro" id="IPR027417">
    <property type="entry name" value="P-loop_NTPase"/>
</dbReference>
<proteinExistence type="inferred from homology"/>
<evidence type="ECO:0000256" key="1">
    <source>
        <dbReference type="ARBA" id="ARBA00009018"/>
    </source>
</evidence>
<dbReference type="Pfam" id="PF01121">
    <property type="entry name" value="CoaE"/>
    <property type="match status" value="1"/>
</dbReference>
<comment type="catalytic activity">
    <reaction evidence="8">
        <text>3'-dephospho-CoA + ATP = ADP + CoA + H(+)</text>
        <dbReference type="Rhea" id="RHEA:18245"/>
        <dbReference type="ChEBI" id="CHEBI:15378"/>
        <dbReference type="ChEBI" id="CHEBI:30616"/>
        <dbReference type="ChEBI" id="CHEBI:57287"/>
        <dbReference type="ChEBI" id="CHEBI:57328"/>
        <dbReference type="ChEBI" id="CHEBI:456216"/>
        <dbReference type="EC" id="2.7.1.24"/>
    </reaction>
</comment>
<reference evidence="10 11" key="1">
    <citation type="journal article" date="2011" name="Front. Microbiol.">
        <title>Two Strains of Crocosphaera watsonii with Highly Conserved Genomes are Distinguished by Strain-Specific Features.</title>
        <authorList>
            <person name="Bench S.R."/>
            <person name="Ilikchyan I.N."/>
            <person name="Tripp H.J."/>
            <person name="Zehr J.P."/>
        </authorList>
    </citation>
    <scope>NUCLEOTIDE SEQUENCE [LARGE SCALE GENOMIC DNA]</scope>
    <source>
        <strain evidence="10 11">WH 0003</strain>
    </source>
</reference>
<comment type="subcellular location">
    <subcellularLocation>
        <location evidence="8">Cytoplasm</location>
    </subcellularLocation>
</comment>
<dbReference type="CDD" id="cd02022">
    <property type="entry name" value="DPCK"/>
    <property type="match status" value="1"/>
</dbReference>
<keyword evidence="5 8" id="KW-0418">Kinase</keyword>